<dbReference type="GO" id="GO:0008270">
    <property type="term" value="F:zinc ion binding"/>
    <property type="evidence" value="ECO:0007669"/>
    <property type="project" value="InterPro"/>
</dbReference>
<dbReference type="GO" id="GO:0070971">
    <property type="term" value="C:endoplasmic reticulum exit site"/>
    <property type="evidence" value="ECO:0007669"/>
    <property type="project" value="TreeGrafter"/>
</dbReference>
<name>A0AAD5H167_9CHLO</name>
<dbReference type="PANTHER" id="PTHR13803:SF17">
    <property type="entry name" value="PROTEIN TRANSPORT PROTEIN SEC24"/>
    <property type="match status" value="1"/>
</dbReference>
<evidence type="ECO:0000259" key="3">
    <source>
        <dbReference type="Pfam" id="PF04815"/>
    </source>
</evidence>
<accession>A0AAD5H167</accession>
<gene>
    <name evidence="4" type="ORF">COHA_009781</name>
</gene>
<dbReference type="Proteomes" id="UP001205105">
    <property type="component" value="Unassembled WGS sequence"/>
</dbReference>
<keyword evidence="5" id="KW-1185">Reference proteome</keyword>
<proteinExistence type="predicted"/>
<dbReference type="EMBL" id="JADXDR010000192">
    <property type="protein sequence ID" value="KAI7836360.1"/>
    <property type="molecule type" value="Genomic_DNA"/>
</dbReference>
<dbReference type="Gene3D" id="3.40.50.410">
    <property type="entry name" value="von Willebrand factor, type A domain"/>
    <property type="match status" value="1"/>
</dbReference>
<dbReference type="Gene3D" id="2.30.30.380">
    <property type="entry name" value="Zn-finger domain of Sec23/24"/>
    <property type="match status" value="1"/>
</dbReference>
<feature type="compositionally biased region" description="Low complexity" evidence="1">
    <location>
        <begin position="273"/>
        <end position="320"/>
    </location>
</feature>
<sequence length="782" mass="79566">MLHAACAIPATAALQEDCGLPLGLVAQPLARPEGAPAAAAPPVSCWASDLARCARCGAYISALCDADDHGWACALCGCGNDFSSAASLRRYYGVGSGRRAELPELAPGPLDALCPLVAADPDEGIEEVVAMETAGPAVLALVDVCCGEEGVELVKSALAAAVEALPPGARFGLLSFGSQASRVGLHQPGDGDGLVSHVTLEGAEGATANLHEAAPLGAVLTSVGASKPAILAAIEGLEAEPPVGGGTERMLGDALRAVLRWVATGAQQAAEEALQERQQQAQGQQQAKQHGQEAVAPQQQQWEQAAAQAGEEAASSSGGELPMAQGFPGMRLLLFVSGPPNCGAGAVVKRRQQGADPAAAGQSQAAVEEAAKELAYLVLDPAYPELSAWTDNAAEEVRTRAAAAAEAAAAVQAAAGDLSHAAPPGVPAETLAVDLSAAQYYVEAGAAAAALGISVDVFAACPHWIGLQMIEPLASATGGTLLLYSSLEAAALPQDVYKSVSQPRAFQCLVRLRTAPELQVRGAHGRLLPDSEHANLWSLVACGPDDALSFSLDRSSARASCTAPVVQLVIQYSQLVPVAPAAGGGGAAAAPGTRFVLHRFMRVLTTALPMASQPAQLYASCDGDATACLVVHKALETAADRGAAAARQMLFDWLVMLAARSADLLGGKRQKADASLAYVDQLASLPHLLYALLRGPLLQAPAAATPATGTAAAGAAAAAEQPPQWQHTDLPAALRSLLRQLPPDELAVAVCPQLASWSSLGEVAVTHHSLSKAALAVAQQPL</sequence>
<organism evidence="4 5">
    <name type="scientific">Chlorella ohadii</name>
    <dbReference type="NCBI Taxonomy" id="2649997"/>
    <lineage>
        <taxon>Eukaryota</taxon>
        <taxon>Viridiplantae</taxon>
        <taxon>Chlorophyta</taxon>
        <taxon>core chlorophytes</taxon>
        <taxon>Trebouxiophyceae</taxon>
        <taxon>Chlorellales</taxon>
        <taxon>Chlorellaceae</taxon>
        <taxon>Chlorella clade</taxon>
        <taxon>Chlorella</taxon>
    </lineage>
</organism>
<dbReference type="GO" id="GO:0006886">
    <property type="term" value="P:intracellular protein transport"/>
    <property type="evidence" value="ECO:0007669"/>
    <property type="project" value="InterPro"/>
</dbReference>
<protein>
    <recommendedName>
        <fullName evidence="6">Protein transport protein SEC23</fullName>
    </recommendedName>
</protein>
<dbReference type="SUPFAM" id="SSF53300">
    <property type="entry name" value="vWA-like"/>
    <property type="match status" value="2"/>
</dbReference>
<dbReference type="InterPro" id="IPR036174">
    <property type="entry name" value="Znf_Sec23_Sec24_sf"/>
</dbReference>
<dbReference type="PANTHER" id="PTHR13803">
    <property type="entry name" value="SEC24-RELATED PROTEIN"/>
    <property type="match status" value="1"/>
</dbReference>
<comment type="caution">
    <text evidence="4">The sequence shown here is derived from an EMBL/GenBank/DDBJ whole genome shotgun (WGS) entry which is preliminary data.</text>
</comment>
<dbReference type="AlphaFoldDB" id="A0AAD5H167"/>
<dbReference type="Pfam" id="PF04815">
    <property type="entry name" value="Sec23_helical"/>
    <property type="match status" value="1"/>
</dbReference>
<feature type="domain" description="Sec23/Sec24 helical" evidence="3">
    <location>
        <begin position="622"/>
        <end position="705"/>
    </location>
</feature>
<dbReference type="GO" id="GO:0000149">
    <property type="term" value="F:SNARE binding"/>
    <property type="evidence" value="ECO:0007669"/>
    <property type="project" value="TreeGrafter"/>
</dbReference>
<feature type="region of interest" description="Disordered" evidence="1">
    <location>
        <begin position="273"/>
        <end position="322"/>
    </location>
</feature>
<evidence type="ECO:0000313" key="5">
    <source>
        <dbReference type="Proteomes" id="UP001205105"/>
    </source>
</evidence>
<dbReference type="InterPro" id="IPR050550">
    <property type="entry name" value="SEC23_SEC24_subfamily"/>
</dbReference>
<reference evidence="4" key="1">
    <citation type="submission" date="2020-11" db="EMBL/GenBank/DDBJ databases">
        <title>Chlorella ohadii genome sequencing and assembly.</title>
        <authorList>
            <person name="Murik O."/>
            <person name="Treves H."/>
            <person name="Kedem I."/>
            <person name="Shotland Y."/>
            <person name="Kaplan A."/>
        </authorList>
    </citation>
    <scope>NUCLEOTIDE SEQUENCE</scope>
    <source>
        <strain evidence="4">1</strain>
    </source>
</reference>
<evidence type="ECO:0000256" key="1">
    <source>
        <dbReference type="SAM" id="MobiDB-lite"/>
    </source>
</evidence>
<evidence type="ECO:0000313" key="4">
    <source>
        <dbReference type="EMBL" id="KAI7836360.1"/>
    </source>
</evidence>
<evidence type="ECO:0008006" key="6">
    <source>
        <dbReference type="Google" id="ProtNLM"/>
    </source>
</evidence>
<evidence type="ECO:0000259" key="2">
    <source>
        <dbReference type="Pfam" id="PF04810"/>
    </source>
</evidence>
<dbReference type="SUPFAM" id="SSF82919">
    <property type="entry name" value="Zn-finger domain of Sec23/24"/>
    <property type="match status" value="1"/>
</dbReference>
<dbReference type="GO" id="GO:0090110">
    <property type="term" value="P:COPII-coated vesicle cargo loading"/>
    <property type="evidence" value="ECO:0007669"/>
    <property type="project" value="TreeGrafter"/>
</dbReference>
<dbReference type="InterPro" id="IPR006900">
    <property type="entry name" value="Sec23/24_helical_dom"/>
</dbReference>
<dbReference type="InterPro" id="IPR036465">
    <property type="entry name" value="vWFA_dom_sf"/>
</dbReference>
<dbReference type="Gene3D" id="1.20.120.730">
    <property type="entry name" value="Sec23/Sec24 helical domain"/>
    <property type="match status" value="1"/>
</dbReference>
<feature type="domain" description="Zinc finger Sec23/Sec24-type" evidence="2">
    <location>
        <begin position="52"/>
        <end position="83"/>
    </location>
</feature>
<dbReference type="SUPFAM" id="SSF81995">
    <property type="entry name" value="beta-sandwich domain of Sec23/24"/>
    <property type="match status" value="1"/>
</dbReference>
<dbReference type="InterPro" id="IPR006895">
    <property type="entry name" value="Znf_Sec23_Sec24"/>
</dbReference>
<dbReference type="GO" id="GO:0030127">
    <property type="term" value="C:COPII vesicle coat"/>
    <property type="evidence" value="ECO:0007669"/>
    <property type="project" value="InterPro"/>
</dbReference>
<dbReference type="Pfam" id="PF04810">
    <property type="entry name" value="zf-Sec23_Sec24"/>
    <property type="match status" value="1"/>
</dbReference>